<dbReference type="RefSeq" id="WP_167021950.1">
    <property type="nucleotide sequence ID" value="NZ_CP050177.1"/>
</dbReference>
<protein>
    <submittedName>
        <fullName evidence="1">Uncharacterized protein</fullName>
    </submittedName>
</protein>
<name>A0A6G9GRK9_9ACTN</name>
<keyword evidence="2" id="KW-1185">Reference proteome</keyword>
<gene>
    <name evidence="1" type="ORF">HA039_23935</name>
</gene>
<reference evidence="1 2" key="1">
    <citation type="submission" date="2020-03" db="EMBL/GenBank/DDBJ databases">
        <title>A novel species.</title>
        <authorList>
            <person name="Gao J."/>
        </authorList>
    </citation>
    <scope>NUCLEOTIDE SEQUENCE [LARGE SCALE GENOMIC DNA]</scope>
    <source>
        <strain evidence="1 2">QMT-12</strain>
    </source>
</reference>
<dbReference type="KEGG" id="slia:HA039_23935"/>
<proteinExistence type="predicted"/>
<evidence type="ECO:0000313" key="1">
    <source>
        <dbReference type="EMBL" id="QIQ00893.1"/>
    </source>
</evidence>
<sequence length="156" mass="16532">MTERVVSLAWHWIAETSSDGAHRFCGIRVTAPPGEIGDPDAWAVVGLVQGAIDRMLEELASQPVPHAAADMGAAALFAAAGADPRGYCALPEGTELFDGEEAYLVRSDATGARLLWCDYATKELREVAADFAAYLAGWKAVRDAIGQDGSAVLRAR</sequence>
<accession>A0A6G9GRK9</accession>
<dbReference type="EMBL" id="CP050177">
    <property type="protein sequence ID" value="QIQ00893.1"/>
    <property type="molecule type" value="Genomic_DNA"/>
</dbReference>
<dbReference type="AlphaFoldDB" id="A0A6G9GRK9"/>
<evidence type="ECO:0000313" key="2">
    <source>
        <dbReference type="Proteomes" id="UP000501179"/>
    </source>
</evidence>
<organism evidence="1 2">
    <name type="scientific">Streptomyces liangshanensis</name>
    <dbReference type="NCBI Taxonomy" id="2717324"/>
    <lineage>
        <taxon>Bacteria</taxon>
        <taxon>Bacillati</taxon>
        <taxon>Actinomycetota</taxon>
        <taxon>Actinomycetes</taxon>
        <taxon>Kitasatosporales</taxon>
        <taxon>Streptomycetaceae</taxon>
        <taxon>Streptomyces</taxon>
    </lineage>
</organism>
<dbReference type="Proteomes" id="UP000501179">
    <property type="component" value="Chromosome"/>
</dbReference>